<dbReference type="GO" id="GO:0019367">
    <property type="term" value="P:fatty acid elongation, saturated fatty acid"/>
    <property type="evidence" value="ECO:0007669"/>
    <property type="project" value="TreeGrafter"/>
</dbReference>
<evidence type="ECO:0000313" key="11">
    <source>
        <dbReference type="EnsemblMetazoa" id="SCAU005736-PA"/>
    </source>
</evidence>
<organism evidence="11 12">
    <name type="scientific">Stomoxys calcitrans</name>
    <name type="common">Stable fly</name>
    <name type="synonym">Conops calcitrans</name>
    <dbReference type="NCBI Taxonomy" id="35570"/>
    <lineage>
        <taxon>Eukaryota</taxon>
        <taxon>Metazoa</taxon>
        <taxon>Ecdysozoa</taxon>
        <taxon>Arthropoda</taxon>
        <taxon>Hexapoda</taxon>
        <taxon>Insecta</taxon>
        <taxon>Pterygota</taxon>
        <taxon>Neoptera</taxon>
        <taxon>Endopterygota</taxon>
        <taxon>Diptera</taxon>
        <taxon>Brachycera</taxon>
        <taxon>Muscomorpha</taxon>
        <taxon>Muscoidea</taxon>
        <taxon>Muscidae</taxon>
        <taxon>Stomoxys</taxon>
    </lineage>
</organism>
<dbReference type="GO" id="GO:0030148">
    <property type="term" value="P:sphingolipid biosynthetic process"/>
    <property type="evidence" value="ECO:0007669"/>
    <property type="project" value="TreeGrafter"/>
</dbReference>
<dbReference type="InterPro" id="IPR002076">
    <property type="entry name" value="ELO_fam"/>
</dbReference>
<evidence type="ECO:0000256" key="7">
    <source>
        <dbReference type="ARBA" id="ARBA00023098"/>
    </source>
</evidence>
<reference evidence="11" key="1">
    <citation type="submission" date="2020-05" db="UniProtKB">
        <authorList>
            <consortium name="EnsemblMetazoa"/>
        </authorList>
    </citation>
    <scope>IDENTIFICATION</scope>
    <source>
        <strain evidence="11">USDA</strain>
    </source>
</reference>
<comment type="catalytic activity">
    <reaction evidence="10">
        <text>a very-long-chain acyl-CoA + malonyl-CoA + H(+) = a very-long-chain 3-oxoacyl-CoA + CO2 + CoA</text>
        <dbReference type="Rhea" id="RHEA:32727"/>
        <dbReference type="ChEBI" id="CHEBI:15378"/>
        <dbReference type="ChEBI" id="CHEBI:16526"/>
        <dbReference type="ChEBI" id="CHEBI:57287"/>
        <dbReference type="ChEBI" id="CHEBI:57384"/>
        <dbReference type="ChEBI" id="CHEBI:90725"/>
        <dbReference type="ChEBI" id="CHEBI:90736"/>
        <dbReference type="EC" id="2.3.1.199"/>
    </reaction>
</comment>
<accession>A0A1I8P879</accession>
<dbReference type="PANTHER" id="PTHR11157:SF116">
    <property type="entry name" value="ELONGATION OF VERY LONG CHAIN FATTY ACIDS PROTEIN-RELATED"/>
    <property type="match status" value="1"/>
</dbReference>
<evidence type="ECO:0000256" key="4">
    <source>
        <dbReference type="ARBA" id="ARBA00022692"/>
    </source>
</evidence>
<proteinExistence type="inferred from homology"/>
<dbReference type="Proteomes" id="UP000095300">
    <property type="component" value="Unassembled WGS sequence"/>
</dbReference>
<evidence type="ECO:0000256" key="6">
    <source>
        <dbReference type="ARBA" id="ARBA00022989"/>
    </source>
</evidence>
<keyword evidence="5 10" id="KW-0276">Fatty acid metabolism</keyword>
<protein>
    <recommendedName>
        <fullName evidence="10">Elongation of very long chain fatty acids protein</fullName>
        <ecNumber evidence="10">2.3.1.199</ecNumber>
    </recommendedName>
    <alternativeName>
        <fullName evidence="10">Very-long-chain 3-oxoacyl-CoA synthase</fullName>
    </alternativeName>
</protein>
<evidence type="ECO:0000256" key="9">
    <source>
        <dbReference type="ARBA" id="ARBA00023160"/>
    </source>
</evidence>
<evidence type="ECO:0000313" key="12">
    <source>
        <dbReference type="Proteomes" id="UP000095300"/>
    </source>
</evidence>
<keyword evidence="9 10" id="KW-0275">Fatty acid biosynthesis</keyword>
<keyword evidence="7 10" id="KW-0443">Lipid metabolism</keyword>
<feature type="transmembrane region" description="Helical" evidence="10">
    <location>
        <begin position="90"/>
        <end position="109"/>
    </location>
</feature>
<dbReference type="Pfam" id="PF01151">
    <property type="entry name" value="ELO"/>
    <property type="match status" value="1"/>
</dbReference>
<dbReference type="GO" id="GO:0042761">
    <property type="term" value="P:very long-chain fatty acid biosynthetic process"/>
    <property type="evidence" value="ECO:0007669"/>
    <property type="project" value="TreeGrafter"/>
</dbReference>
<feature type="transmembrane region" description="Helical" evidence="10">
    <location>
        <begin position="121"/>
        <end position="140"/>
    </location>
</feature>
<feature type="transmembrane region" description="Helical" evidence="10">
    <location>
        <begin position="182"/>
        <end position="200"/>
    </location>
</feature>
<evidence type="ECO:0000256" key="2">
    <source>
        <dbReference type="ARBA" id="ARBA00022516"/>
    </source>
</evidence>
<dbReference type="GO" id="GO:0005789">
    <property type="term" value="C:endoplasmic reticulum membrane"/>
    <property type="evidence" value="ECO:0007669"/>
    <property type="project" value="TreeGrafter"/>
</dbReference>
<evidence type="ECO:0000256" key="5">
    <source>
        <dbReference type="ARBA" id="ARBA00022832"/>
    </source>
</evidence>
<dbReference type="STRING" id="35570.A0A1I8P879"/>
<keyword evidence="12" id="KW-1185">Reference proteome</keyword>
<dbReference type="OrthoDB" id="434092at2759"/>
<gene>
    <name evidence="11" type="primary">106085708</name>
</gene>
<dbReference type="GO" id="GO:0034626">
    <property type="term" value="P:fatty acid elongation, polyunsaturated fatty acid"/>
    <property type="evidence" value="ECO:0007669"/>
    <property type="project" value="TreeGrafter"/>
</dbReference>
<keyword evidence="3 10" id="KW-0808">Transferase</keyword>
<dbReference type="EC" id="2.3.1.199" evidence="10"/>
<keyword evidence="8 10" id="KW-0472">Membrane</keyword>
<dbReference type="AlphaFoldDB" id="A0A1I8P879"/>
<evidence type="ECO:0000256" key="10">
    <source>
        <dbReference type="RuleBase" id="RU361115"/>
    </source>
</evidence>
<dbReference type="PANTHER" id="PTHR11157">
    <property type="entry name" value="FATTY ACID ACYL TRANSFERASE-RELATED"/>
    <property type="match status" value="1"/>
</dbReference>
<feature type="transmembrane region" description="Helical" evidence="10">
    <location>
        <begin position="212"/>
        <end position="230"/>
    </location>
</feature>
<comment type="subcellular location">
    <subcellularLocation>
        <location evidence="1">Membrane</location>
        <topology evidence="1">Multi-pass membrane protein</topology>
    </subcellularLocation>
</comment>
<dbReference type="GO" id="GO:0009922">
    <property type="term" value="F:fatty acid elongase activity"/>
    <property type="evidence" value="ECO:0007669"/>
    <property type="project" value="UniProtKB-EC"/>
</dbReference>
<feature type="transmembrane region" description="Helical" evidence="10">
    <location>
        <begin position="152"/>
        <end position="170"/>
    </location>
</feature>
<feature type="transmembrane region" description="Helical" evidence="10">
    <location>
        <begin position="35"/>
        <end position="55"/>
    </location>
</feature>
<keyword evidence="4 10" id="KW-0812">Transmembrane</keyword>
<evidence type="ECO:0000256" key="1">
    <source>
        <dbReference type="ARBA" id="ARBA00004141"/>
    </source>
</evidence>
<keyword evidence="6 10" id="KW-1133">Transmembrane helix</keyword>
<dbReference type="EnsemblMetazoa" id="SCAU005736-RA">
    <property type="protein sequence ID" value="SCAU005736-PA"/>
    <property type="gene ID" value="SCAU005736"/>
</dbReference>
<name>A0A1I8P879_STOCA</name>
<feature type="transmembrane region" description="Helical" evidence="10">
    <location>
        <begin position="6"/>
        <end position="23"/>
    </location>
</feature>
<evidence type="ECO:0000256" key="3">
    <source>
        <dbReference type="ARBA" id="ARBA00022679"/>
    </source>
</evidence>
<dbReference type="VEuPathDB" id="VectorBase:SCAU005736"/>
<keyword evidence="2 10" id="KW-0444">Lipid biosynthesis</keyword>
<sequence>MLGSPYVMIGTIALYLIMVLKVAPKLMKNRQPFKVDLLMQIYNVLQVLLNLFIFYELMCYSYLRSDFSILCQGHDPNDVRLNTLKLRRPVLLYLISKYLDIFDTVFFVLRKKYNQITLLHMYHHSLMIFSPYAYGSRFFASHFTSTGVLNSLVHAVMYTYYFVACLKLNFDLSKWKKRVTQMQLIQFGILGIHFSLPIVLGNPCNLDVPWTWVAFSNNICMIVLFSNFYYHAYIRKAKKKL</sequence>
<evidence type="ECO:0000256" key="8">
    <source>
        <dbReference type="ARBA" id="ARBA00023136"/>
    </source>
</evidence>
<comment type="similarity">
    <text evidence="10">Belongs to the ELO family.</text>
</comment>
<dbReference type="GO" id="GO:0034625">
    <property type="term" value="P:fatty acid elongation, monounsaturated fatty acid"/>
    <property type="evidence" value="ECO:0007669"/>
    <property type="project" value="TreeGrafter"/>
</dbReference>